<keyword evidence="2" id="KW-0812">Transmembrane</keyword>
<feature type="transmembrane region" description="Helical" evidence="2">
    <location>
        <begin position="6"/>
        <end position="22"/>
    </location>
</feature>
<reference evidence="3 4" key="1">
    <citation type="submission" date="2023-10" db="EMBL/GenBank/DDBJ databases">
        <title>Genomes of two closely related lineages of the louse Polyplax serrata with different host specificities.</title>
        <authorList>
            <person name="Martinu J."/>
            <person name="Tarabai H."/>
            <person name="Stefka J."/>
            <person name="Hypsa V."/>
        </authorList>
    </citation>
    <scope>NUCLEOTIDE SEQUENCE [LARGE SCALE GENOMIC DNA]</scope>
    <source>
        <strain evidence="3">HR10_N</strain>
    </source>
</reference>
<keyword evidence="2" id="KW-0472">Membrane</keyword>
<proteinExistence type="predicted"/>
<feature type="transmembrane region" description="Helical" evidence="2">
    <location>
        <begin position="71"/>
        <end position="91"/>
    </location>
</feature>
<organism evidence="3 4">
    <name type="scientific">Polyplax serrata</name>
    <name type="common">Common mouse louse</name>
    <dbReference type="NCBI Taxonomy" id="468196"/>
    <lineage>
        <taxon>Eukaryota</taxon>
        <taxon>Metazoa</taxon>
        <taxon>Ecdysozoa</taxon>
        <taxon>Arthropoda</taxon>
        <taxon>Hexapoda</taxon>
        <taxon>Insecta</taxon>
        <taxon>Pterygota</taxon>
        <taxon>Neoptera</taxon>
        <taxon>Paraneoptera</taxon>
        <taxon>Psocodea</taxon>
        <taxon>Troctomorpha</taxon>
        <taxon>Phthiraptera</taxon>
        <taxon>Anoplura</taxon>
        <taxon>Polyplacidae</taxon>
        <taxon>Polyplax</taxon>
    </lineage>
</organism>
<feature type="transmembrane region" description="Helical" evidence="2">
    <location>
        <begin position="43"/>
        <end position="65"/>
    </location>
</feature>
<protein>
    <submittedName>
        <fullName evidence="3">Uncharacterized protein</fullName>
    </submittedName>
</protein>
<keyword evidence="2" id="KW-1133">Transmembrane helix</keyword>
<feature type="region of interest" description="Disordered" evidence="1">
    <location>
        <begin position="132"/>
        <end position="156"/>
    </location>
</feature>
<name>A0AAN8SC38_POLSC</name>
<dbReference type="AlphaFoldDB" id="A0AAN8SC38"/>
<gene>
    <name evidence="3" type="ORF">RUM43_004801</name>
</gene>
<dbReference type="EMBL" id="JAWJWE010000002">
    <property type="protein sequence ID" value="KAK6643296.1"/>
    <property type="molecule type" value="Genomic_DNA"/>
</dbReference>
<evidence type="ECO:0000313" key="4">
    <source>
        <dbReference type="Proteomes" id="UP001372834"/>
    </source>
</evidence>
<dbReference type="Proteomes" id="UP001372834">
    <property type="component" value="Unassembled WGS sequence"/>
</dbReference>
<evidence type="ECO:0000313" key="3">
    <source>
        <dbReference type="EMBL" id="KAK6643296.1"/>
    </source>
</evidence>
<sequence>MGELGGMVVVVASMVGLVANMVEELGRELEQEEQQGRQGLVGLVANMVGLVASMVGVLASMVELVASMVELVASMVGLVASMVGLVASMVVELEVGQARQVGRTLACSRPETVKKGALKHYTPKAQSSNCSKAAKTYVSRDGDGSNEEDELSQHFS</sequence>
<accession>A0AAN8SC38</accession>
<evidence type="ECO:0000256" key="2">
    <source>
        <dbReference type="SAM" id="Phobius"/>
    </source>
</evidence>
<evidence type="ECO:0000256" key="1">
    <source>
        <dbReference type="SAM" id="MobiDB-lite"/>
    </source>
</evidence>
<comment type="caution">
    <text evidence="3">The sequence shown here is derived from an EMBL/GenBank/DDBJ whole genome shotgun (WGS) entry which is preliminary data.</text>
</comment>